<dbReference type="Gene3D" id="3.40.190.10">
    <property type="entry name" value="Periplasmic binding protein-like II"/>
    <property type="match status" value="1"/>
</dbReference>
<accession>A0A7G6YBI5</accession>
<dbReference type="InterPro" id="IPR030678">
    <property type="entry name" value="Peptide/Ni-bd"/>
</dbReference>
<dbReference type="Pfam" id="PF00496">
    <property type="entry name" value="SBP_bac_5"/>
    <property type="match status" value="1"/>
</dbReference>
<dbReference type="SUPFAM" id="SSF53850">
    <property type="entry name" value="Periplasmic binding protein-like II"/>
    <property type="match status" value="1"/>
</dbReference>
<dbReference type="EMBL" id="CP043641">
    <property type="protein sequence ID" value="QNE35850.1"/>
    <property type="molecule type" value="Genomic_DNA"/>
</dbReference>
<dbReference type="PANTHER" id="PTHR30290">
    <property type="entry name" value="PERIPLASMIC BINDING COMPONENT OF ABC TRANSPORTER"/>
    <property type="match status" value="1"/>
</dbReference>
<name>A0A7G6YBI5_9MICO</name>
<reference evidence="5" key="1">
    <citation type="submission" date="2019-09" db="EMBL/GenBank/DDBJ databases">
        <title>Antimicrobial potential of Antarctic Bacteria.</title>
        <authorList>
            <person name="Benaud N."/>
            <person name="Edwards R.J."/>
            <person name="Ferrari B.C."/>
        </authorList>
    </citation>
    <scope>NUCLEOTIDE SEQUENCE [LARGE SCALE GENOMIC DNA]</scope>
    <source>
        <strain evidence="5">INR9</strain>
    </source>
</reference>
<dbReference type="GO" id="GO:0015833">
    <property type="term" value="P:peptide transport"/>
    <property type="evidence" value="ECO:0007669"/>
    <property type="project" value="TreeGrafter"/>
</dbReference>
<feature type="chain" id="PRO_5038970280" evidence="2">
    <location>
        <begin position="32"/>
        <end position="538"/>
    </location>
</feature>
<dbReference type="InterPro" id="IPR000914">
    <property type="entry name" value="SBP_5_dom"/>
</dbReference>
<dbReference type="AlphaFoldDB" id="A0A7G6YBI5"/>
<gene>
    <name evidence="4" type="ORF">F1C12_12430</name>
</gene>
<dbReference type="KEGG" id="lse:F1C12_12430"/>
<dbReference type="PIRSF" id="PIRSF002741">
    <property type="entry name" value="MppA"/>
    <property type="match status" value="1"/>
</dbReference>
<dbReference type="GO" id="GO:0043190">
    <property type="term" value="C:ATP-binding cassette (ABC) transporter complex"/>
    <property type="evidence" value="ECO:0007669"/>
    <property type="project" value="InterPro"/>
</dbReference>
<organism evidence="4 5">
    <name type="scientific">Leifsonia shinshuensis</name>
    <dbReference type="NCBI Taxonomy" id="150026"/>
    <lineage>
        <taxon>Bacteria</taxon>
        <taxon>Bacillati</taxon>
        <taxon>Actinomycetota</taxon>
        <taxon>Actinomycetes</taxon>
        <taxon>Micrococcales</taxon>
        <taxon>Microbacteriaceae</taxon>
        <taxon>Leifsonia</taxon>
    </lineage>
</organism>
<evidence type="ECO:0000259" key="3">
    <source>
        <dbReference type="Pfam" id="PF00496"/>
    </source>
</evidence>
<dbReference type="GO" id="GO:0042597">
    <property type="term" value="C:periplasmic space"/>
    <property type="evidence" value="ECO:0007669"/>
    <property type="project" value="UniProtKB-ARBA"/>
</dbReference>
<dbReference type="Gene3D" id="3.10.105.10">
    <property type="entry name" value="Dipeptide-binding Protein, Domain 3"/>
    <property type="match status" value="1"/>
</dbReference>
<protein>
    <submittedName>
        <fullName evidence="4">ABC transporter substrate-binding protein</fullName>
    </submittedName>
</protein>
<evidence type="ECO:0000256" key="2">
    <source>
        <dbReference type="SAM" id="SignalP"/>
    </source>
</evidence>
<feature type="signal peptide" evidence="2">
    <location>
        <begin position="1"/>
        <end position="31"/>
    </location>
</feature>
<dbReference type="PROSITE" id="PS51257">
    <property type="entry name" value="PROKAR_LIPOPROTEIN"/>
    <property type="match status" value="1"/>
</dbReference>
<dbReference type="CDD" id="cd00995">
    <property type="entry name" value="PBP2_NikA_DppA_OppA_like"/>
    <property type="match status" value="1"/>
</dbReference>
<dbReference type="RefSeq" id="WP_185275317.1">
    <property type="nucleotide sequence ID" value="NZ_CP043641.1"/>
</dbReference>
<dbReference type="PANTHER" id="PTHR30290:SF38">
    <property type="entry name" value="D,D-DIPEPTIDE-BINDING PERIPLASMIC PROTEIN DDPA-RELATED"/>
    <property type="match status" value="1"/>
</dbReference>
<dbReference type="InterPro" id="IPR039424">
    <property type="entry name" value="SBP_5"/>
</dbReference>
<feature type="domain" description="Solute-binding protein family 5" evidence="3">
    <location>
        <begin position="93"/>
        <end position="451"/>
    </location>
</feature>
<evidence type="ECO:0000313" key="5">
    <source>
        <dbReference type="Proteomes" id="UP000515511"/>
    </source>
</evidence>
<sequence length="538" mass="58106">METTKLPGSRARTLKRLAGLVAAVATVGLVAACSGPQSSTSVGGAAAKGHVEVAVGYNNNSSWDPLNTGSAFAMSAENHIYEALWDSSPVDRKPYAALAADMPKDTKALTWTVKLRSGAKWSDGKPVTADDVVFSVDRVLDTQKPVITTAFFSSWLKDAVKVDAHTVKLDFKNAFPYAIDRFSILKIMPKHIFDGQPDSFYADAKNQLGSGPFEIKATEPTSFTSFVLNKDYNGPLHPKIDSMQWNVSVDAAARTSLLTSGVSGVQISDNIPQDSIATLQGKGLTVDGADSMNLLGLAFNTSKAPFNDKRVRQALRMAIDTKKLIDVSIAGKGTPATSFLQESSPYYSKAATQYDYNPTEAKKLLQEAGVSNLSLTLLSTNISWTTVAVNAIKQDWEAIGVKTNLDVVETATFNTKVAQGDPADVLTFSGNPNQFGTDADLNVRWFYSNTNTFMLWNKWGQTPEYAALDKVLTAAEQSDSAKTTDADMKKALNMIADQGVIYPVMHMQLFSAWDAKKLSGVQALNIPGVYMMNAQLKG</sequence>
<dbReference type="Proteomes" id="UP000515511">
    <property type="component" value="Chromosome"/>
</dbReference>
<dbReference type="GO" id="GO:1904680">
    <property type="term" value="F:peptide transmembrane transporter activity"/>
    <property type="evidence" value="ECO:0007669"/>
    <property type="project" value="TreeGrafter"/>
</dbReference>
<evidence type="ECO:0000256" key="1">
    <source>
        <dbReference type="ARBA" id="ARBA00022729"/>
    </source>
</evidence>
<evidence type="ECO:0000313" key="4">
    <source>
        <dbReference type="EMBL" id="QNE35850.1"/>
    </source>
</evidence>
<proteinExistence type="predicted"/>
<keyword evidence="1 2" id="KW-0732">Signal</keyword>